<dbReference type="Proteomes" id="UP001153069">
    <property type="component" value="Unassembled WGS sequence"/>
</dbReference>
<feature type="domain" description="CRAL-TRIO" evidence="2">
    <location>
        <begin position="162"/>
        <end position="245"/>
    </location>
</feature>
<dbReference type="InterPro" id="IPR036865">
    <property type="entry name" value="CRAL-TRIO_dom_sf"/>
</dbReference>
<comment type="caution">
    <text evidence="3">The sequence shown here is derived from an EMBL/GenBank/DDBJ whole genome shotgun (WGS) entry which is preliminary data.</text>
</comment>
<dbReference type="SUPFAM" id="SSF52087">
    <property type="entry name" value="CRAL/TRIO domain"/>
    <property type="match status" value="1"/>
</dbReference>
<proteinExistence type="predicted"/>
<dbReference type="EMBL" id="CAICTM010000450">
    <property type="protein sequence ID" value="CAB9510753.1"/>
    <property type="molecule type" value="Genomic_DNA"/>
</dbReference>
<dbReference type="Pfam" id="PF00650">
    <property type="entry name" value="CRAL_TRIO"/>
    <property type="match status" value="1"/>
</dbReference>
<gene>
    <name evidence="3" type="ORF">SEMRO_451_G145670.1</name>
</gene>
<accession>A0A9N8DXH7</accession>
<sequence length="301" mass="35026">MDWSSRSSSSIADAEGDMDQLFVNEDQEEDEEDCTMQLTRTEWERARAIKAAVEACDDVRNVPDFEYAKLAICCSASQKVEQIVEICYKLQAFRDLYSLKETMEDATTTLRSFFFHQPGLLMDVSYIPSEKCYTSSSDMAKMNFDRVQTDEEWRAFQGGCYYWIRSMESDFTAIRNGIIVLNECEGMSMMRNFNVVAQERAVHELWAYYPARHKESVWLNAPTAATLFYGILKRIINSELLRSWKLDGKLDGFDGRLDQLFHMPTMEIAQQALLQRMQRFLQKRNDNIQTFTLDKARLIVP</sequence>
<evidence type="ECO:0000259" key="2">
    <source>
        <dbReference type="Pfam" id="PF00650"/>
    </source>
</evidence>
<evidence type="ECO:0000256" key="1">
    <source>
        <dbReference type="SAM" id="MobiDB-lite"/>
    </source>
</evidence>
<feature type="region of interest" description="Disordered" evidence="1">
    <location>
        <begin position="1"/>
        <end position="29"/>
    </location>
</feature>
<organism evidence="3 4">
    <name type="scientific">Seminavis robusta</name>
    <dbReference type="NCBI Taxonomy" id="568900"/>
    <lineage>
        <taxon>Eukaryota</taxon>
        <taxon>Sar</taxon>
        <taxon>Stramenopiles</taxon>
        <taxon>Ochrophyta</taxon>
        <taxon>Bacillariophyta</taxon>
        <taxon>Bacillariophyceae</taxon>
        <taxon>Bacillariophycidae</taxon>
        <taxon>Naviculales</taxon>
        <taxon>Naviculaceae</taxon>
        <taxon>Seminavis</taxon>
    </lineage>
</organism>
<name>A0A9N8DXH7_9STRA</name>
<dbReference type="Gene3D" id="3.40.525.10">
    <property type="entry name" value="CRAL-TRIO lipid binding domain"/>
    <property type="match status" value="1"/>
</dbReference>
<feature type="compositionally biased region" description="Low complexity" evidence="1">
    <location>
        <begin position="1"/>
        <end position="10"/>
    </location>
</feature>
<evidence type="ECO:0000313" key="3">
    <source>
        <dbReference type="EMBL" id="CAB9510753.1"/>
    </source>
</evidence>
<dbReference type="InterPro" id="IPR001251">
    <property type="entry name" value="CRAL-TRIO_dom"/>
</dbReference>
<protein>
    <recommendedName>
        <fullName evidence="2">CRAL-TRIO domain-containing protein</fullName>
    </recommendedName>
</protein>
<keyword evidence="4" id="KW-1185">Reference proteome</keyword>
<evidence type="ECO:0000313" key="4">
    <source>
        <dbReference type="Proteomes" id="UP001153069"/>
    </source>
</evidence>
<reference evidence="3" key="1">
    <citation type="submission" date="2020-06" db="EMBL/GenBank/DDBJ databases">
        <authorList>
            <consortium name="Plant Systems Biology data submission"/>
        </authorList>
    </citation>
    <scope>NUCLEOTIDE SEQUENCE</scope>
    <source>
        <strain evidence="3">D6</strain>
    </source>
</reference>
<dbReference type="OrthoDB" id="6682367at2759"/>
<dbReference type="AlphaFoldDB" id="A0A9N8DXH7"/>